<name>F8MLG5_NEUT8</name>
<dbReference type="RefSeq" id="XP_009850297.1">
    <property type="nucleotide sequence ID" value="XM_009851995.1"/>
</dbReference>
<protein>
    <submittedName>
        <fullName evidence="2">Uncharacterized protein</fullName>
    </submittedName>
</protein>
<dbReference type="GeneID" id="20827840"/>
<evidence type="ECO:0000256" key="1">
    <source>
        <dbReference type="SAM" id="MobiDB-lite"/>
    </source>
</evidence>
<evidence type="ECO:0000313" key="3">
    <source>
        <dbReference type="Proteomes" id="UP000008065"/>
    </source>
</evidence>
<dbReference type="Proteomes" id="UP000008065">
    <property type="component" value="Unassembled WGS sequence"/>
</dbReference>
<feature type="compositionally biased region" description="Basic and acidic residues" evidence="1">
    <location>
        <begin position="13"/>
        <end position="25"/>
    </location>
</feature>
<sequence length="64" mass="6918">RPGPVGYGGLKVWDSEVEGRDDGAKPRHPGLLSPDEQRTDLTVPDGRMVTHRAVRHGAKGLVGY</sequence>
<organism evidence="2 3">
    <name type="scientific">Neurospora tetrasperma (strain FGSC 2508 / ATCC MYA-4615 / P0657)</name>
    <dbReference type="NCBI Taxonomy" id="510951"/>
    <lineage>
        <taxon>Eukaryota</taxon>
        <taxon>Fungi</taxon>
        <taxon>Dikarya</taxon>
        <taxon>Ascomycota</taxon>
        <taxon>Pezizomycotina</taxon>
        <taxon>Sordariomycetes</taxon>
        <taxon>Sordariomycetidae</taxon>
        <taxon>Sordariales</taxon>
        <taxon>Sordariaceae</taxon>
        <taxon>Neurospora</taxon>
    </lineage>
</organism>
<proteinExistence type="predicted"/>
<dbReference type="KEGG" id="nte:NEUTE1DRAFT42242"/>
<feature type="region of interest" description="Disordered" evidence="1">
    <location>
        <begin position="1"/>
        <end position="46"/>
    </location>
</feature>
<dbReference type="VEuPathDB" id="FungiDB:NEUTE1DRAFT_42242"/>
<dbReference type="HOGENOM" id="CLU_207547_0_0_1"/>
<keyword evidence="3" id="KW-1185">Reference proteome</keyword>
<feature type="non-terminal residue" evidence="2">
    <location>
        <position position="1"/>
    </location>
</feature>
<gene>
    <name evidence="2" type="ORF">NEUTE1DRAFT_42242</name>
</gene>
<accession>F8MLG5</accession>
<dbReference type="EMBL" id="GL891304">
    <property type="protein sequence ID" value="EGO57587.1"/>
    <property type="molecule type" value="Genomic_DNA"/>
</dbReference>
<evidence type="ECO:0000313" key="2">
    <source>
        <dbReference type="EMBL" id="EGO57587.1"/>
    </source>
</evidence>
<reference evidence="3" key="1">
    <citation type="journal article" date="2011" name="Genetics">
        <title>Massive changes in genome architecture accompany the transition to self-fertility in the filamentous fungus Neurospora tetrasperma.</title>
        <authorList>
            <person name="Ellison C.E."/>
            <person name="Stajich J.E."/>
            <person name="Jacobson D.J."/>
            <person name="Natvig D.O."/>
            <person name="Lapidus A."/>
            <person name="Foster B."/>
            <person name="Aerts A."/>
            <person name="Riley R."/>
            <person name="Lindquist E.A."/>
            <person name="Grigoriev I.V."/>
            <person name="Taylor J.W."/>
        </authorList>
    </citation>
    <scope>NUCLEOTIDE SEQUENCE [LARGE SCALE GENOMIC DNA]</scope>
    <source>
        <strain evidence="3">FGSC 2508 / P0657</strain>
    </source>
</reference>
<dbReference type="AlphaFoldDB" id="F8MLG5"/>